<reference evidence="2 3" key="1">
    <citation type="submission" date="2024-05" db="EMBL/GenBank/DDBJ databases">
        <title>Sphingomonas sp. HF-S3 16S ribosomal RNA gene Genome sequencing and assembly.</title>
        <authorList>
            <person name="Lee H."/>
        </authorList>
    </citation>
    <scope>NUCLEOTIDE SEQUENCE [LARGE SCALE GENOMIC DNA]</scope>
    <source>
        <strain evidence="2 3">HF-S3</strain>
    </source>
</reference>
<sequence>MEPRLILAYALIVLMIVAVAGTIAYRIHHSHQRTYHRRLRREHRLYADREPREHGEAPDAS</sequence>
<evidence type="ECO:0000256" key="1">
    <source>
        <dbReference type="SAM" id="Phobius"/>
    </source>
</evidence>
<name>A0ABV0BGM0_9SPHN</name>
<evidence type="ECO:0000313" key="3">
    <source>
        <dbReference type="Proteomes" id="UP001427805"/>
    </source>
</evidence>
<comment type="caution">
    <text evidence="2">The sequence shown here is derived from an EMBL/GenBank/DDBJ whole genome shotgun (WGS) entry which is preliminary data.</text>
</comment>
<feature type="transmembrane region" description="Helical" evidence="1">
    <location>
        <begin position="6"/>
        <end position="27"/>
    </location>
</feature>
<proteinExistence type="predicted"/>
<dbReference type="EMBL" id="JBDIZK010000014">
    <property type="protein sequence ID" value="MEN3749502.1"/>
    <property type="molecule type" value="Genomic_DNA"/>
</dbReference>
<protein>
    <recommendedName>
        <fullName evidence="4">Secreted protein</fullName>
    </recommendedName>
</protein>
<gene>
    <name evidence="2" type="ORF">TPR58_20170</name>
</gene>
<accession>A0ABV0BGM0</accession>
<evidence type="ECO:0008006" key="4">
    <source>
        <dbReference type="Google" id="ProtNLM"/>
    </source>
</evidence>
<keyword evidence="1" id="KW-0812">Transmembrane</keyword>
<evidence type="ECO:0000313" key="2">
    <source>
        <dbReference type="EMBL" id="MEN3749502.1"/>
    </source>
</evidence>
<keyword evidence="1" id="KW-1133">Transmembrane helix</keyword>
<dbReference type="Proteomes" id="UP001427805">
    <property type="component" value="Unassembled WGS sequence"/>
</dbReference>
<keyword evidence="1" id="KW-0472">Membrane</keyword>
<keyword evidence="3" id="KW-1185">Reference proteome</keyword>
<organism evidence="2 3">
    <name type="scientific">Sphingomonas rustica</name>
    <dbReference type="NCBI Taxonomy" id="3103142"/>
    <lineage>
        <taxon>Bacteria</taxon>
        <taxon>Pseudomonadati</taxon>
        <taxon>Pseudomonadota</taxon>
        <taxon>Alphaproteobacteria</taxon>
        <taxon>Sphingomonadales</taxon>
        <taxon>Sphingomonadaceae</taxon>
        <taxon>Sphingomonas</taxon>
    </lineage>
</organism>